<accession>A0A9P1BYT7</accession>
<gene>
    <name evidence="1" type="ORF">C1SCF055_LOCUS8628</name>
</gene>
<keyword evidence="3" id="KW-1185">Reference proteome</keyword>
<reference evidence="1" key="1">
    <citation type="submission" date="2022-10" db="EMBL/GenBank/DDBJ databases">
        <authorList>
            <person name="Chen Y."/>
            <person name="Dougan E. K."/>
            <person name="Chan C."/>
            <person name="Rhodes N."/>
            <person name="Thang M."/>
        </authorList>
    </citation>
    <scope>NUCLEOTIDE SEQUENCE</scope>
</reference>
<dbReference type="AlphaFoldDB" id="A0A9P1BYT7"/>
<dbReference type="Proteomes" id="UP001152797">
    <property type="component" value="Unassembled WGS sequence"/>
</dbReference>
<dbReference type="EMBL" id="CAMXCT030000584">
    <property type="protein sequence ID" value="CAL4768083.1"/>
    <property type="molecule type" value="Genomic_DNA"/>
</dbReference>
<dbReference type="EMBL" id="CAMXCT010000584">
    <property type="protein sequence ID" value="CAI3980771.1"/>
    <property type="molecule type" value="Genomic_DNA"/>
</dbReference>
<sequence>MARIWRVAFTDSFVQRELVIVEADEVEREKVSEFPRLAQEVLAMQSCKACEKDWPFEGVLGINELLKQVDMGSWHATYLNCLFQHRELHAIGLGSRKDGRKRAGLLGLTIAGLLAGSSPPPRELDEYLRWAKEQPVKLLELCPGNVASMEATSGRDEDWTHELDAQDWVPESGSWIWWMDWKTLAVLCEDVGAQIFADANMWLSELAENENWNEEDRKSLEPFRVQVKKVFPDIFYFPTLFKQEPYDYQVVGIGRDIKHRRRAACLGFAALRSRGHKLEGQRWLVVEEVRRCRWFPQHRLERFYDLDTCGFWLNMQRWCNGHQYEQPLQTAQLKGAGQPFSDRDLSDIRMNCQPALLAELERHGSYAEIDLTKSTYPWPKIIAGHAEKIRIVGHGVERFAVVADSEQSRDAYQESELIHFVVDCVDGQRHRFDSLKRTHASKWEQRTADDETLAFRLAAGWSVKKRWEAYVPNVFQNLIRDFKEDRRPHGWCDKDWKRPSHKSHAHAWRLASDLEKDFNQWLCNKTARCEAVEEVRDSANFLKESFEEAVAGFCLAGDTSQSAESNETADRADCTRVRNNGSSFEMFSPLQKLMLDDVLRQDDTGRLLRPLDPSRCPEAEQAYWPQWHSADEDIRFAHVNVSEKFRHHHSDQYLDDLIAQLVRNPRSSEDIAALVAVRLLHTLYVVMGNRRLKCYKQAYENFGVLCWFKVIVHEFPRCDSIRDPATRYAFKMKAIQAMSTMNLGKEVEVQRRRPR</sequence>
<evidence type="ECO:0000313" key="2">
    <source>
        <dbReference type="EMBL" id="CAL4768083.1"/>
    </source>
</evidence>
<proteinExistence type="predicted"/>
<dbReference type="OrthoDB" id="414415at2759"/>
<comment type="caution">
    <text evidence="1">The sequence shown here is derived from an EMBL/GenBank/DDBJ whole genome shotgun (WGS) entry which is preliminary data.</text>
</comment>
<evidence type="ECO:0000313" key="3">
    <source>
        <dbReference type="Proteomes" id="UP001152797"/>
    </source>
</evidence>
<protein>
    <submittedName>
        <fullName evidence="1">Uncharacterized protein</fullName>
    </submittedName>
</protein>
<organism evidence="1">
    <name type="scientific">Cladocopium goreaui</name>
    <dbReference type="NCBI Taxonomy" id="2562237"/>
    <lineage>
        <taxon>Eukaryota</taxon>
        <taxon>Sar</taxon>
        <taxon>Alveolata</taxon>
        <taxon>Dinophyceae</taxon>
        <taxon>Suessiales</taxon>
        <taxon>Symbiodiniaceae</taxon>
        <taxon>Cladocopium</taxon>
    </lineage>
</organism>
<name>A0A9P1BYT7_9DINO</name>
<reference evidence="2 3" key="2">
    <citation type="submission" date="2024-05" db="EMBL/GenBank/DDBJ databases">
        <authorList>
            <person name="Chen Y."/>
            <person name="Shah S."/>
            <person name="Dougan E. K."/>
            <person name="Thang M."/>
            <person name="Chan C."/>
        </authorList>
    </citation>
    <scope>NUCLEOTIDE SEQUENCE [LARGE SCALE GENOMIC DNA]</scope>
</reference>
<evidence type="ECO:0000313" key="1">
    <source>
        <dbReference type="EMBL" id="CAI3980771.1"/>
    </source>
</evidence>
<dbReference type="EMBL" id="CAMXCT020000584">
    <property type="protein sequence ID" value="CAL1134146.1"/>
    <property type="molecule type" value="Genomic_DNA"/>
</dbReference>